<dbReference type="InterPro" id="IPR009057">
    <property type="entry name" value="Homeodomain-like_sf"/>
</dbReference>
<dbReference type="AlphaFoldDB" id="A0A1Q5PP24"/>
<sequence length="228" mass="26101">MSDRFETQERLIAATRAVMVSHGIEGCTLERICSVAGYSRGAFYSNFGNKEDLFTLVAQDEYDTTIRRLNRVAERWESELLAEHNQLERGENYLDKMTDLLSKVLAELKLDREYFIIHNEMLVRAARVPAWGIQFRHINQEFVDSMAHVLQQILHVVDRKMVQRPEAVAQAVIGVVLRATGYDVWRQQGEDRPSAENRPDLPTSEEINQMIVMLLAACSAPLNPNQNV</sequence>
<name>A0A1Q5PP24_9ACTO</name>
<proteinExistence type="predicted"/>
<organism evidence="4 5">
    <name type="scientific">Boudabousia marimammalium</name>
    <dbReference type="NCBI Taxonomy" id="156892"/>
    <lineage>
        <taxon>Bacteria</taxon>
        <taxon>Bacillati</taxon>
        <taxon>Actinomycetota</taxon>
        <taxon>Actinomycetes</taxon>
        <taxon>Actinomycetales</taxon>
        <taxon>Actinomycetaceae</taxon>
        <taxon>Boudabousia</taxon>
    </lineage>
</organism>
<evidence type="ECO:0000259" key="3">
    <source>
        <dbReference type="PROSITE" id="PS50977"/>
    </source>
</evidence>
<feature type="domain" description="HTH tetR-type" evidence="3">
    <location>
        <begin position="5"/>
        <end position="65"/>
    </location>
</feature>
<keyword evidence="5" id="KW-1185">Reference proteome</keyword>
<dbReference type="STRING" id="156892.BM477_04645"/>
<dbReference type="PANTHER" id="PTHR43479">
    <property type="entry name" value="ACREF/ENVCD OPERON REPRESSOR-RELATED"/>
    <property type="match status" value="1"/>
</dbReference>
<accession>A0A1Q5PP24</accession>
<feature type="DNA-binding region" description="H-T-H motif" evidence="2">
    <location>
        <begin position="28"/>
        <end position="47"/>
    </location>
</feature>
<dbReference type="InterPro" id="IPR050624">
    <property type="entry name" value="HTH-type_Tx_Regulator"/>
</dbReference>
<dbReference type="PROSITE" id="PS50977">
    <property type="entry name" value="HTH_TETR_2"/>
    <property type="match status" value="1"/>
</dbReference>
<keyword evidence="1 2" id="KW-0238">DNA-binding</keyword>
<dbReference type="GO" id="GO:0003677">
    <property type="term" value="F:DNA binding"/>
    <property type="evidence" value="ECO:0007669"/>
    <property type="project" value="UniProtKB-UniRule"/>
</dbReference>
<dbReference type="PRINTS" id="PR00455">
    <property type="entry name" value="HTHTETR"/>
</dbReference>
<dbReference type="OrthoDB" id="7252896at2"/>
<dbReference type="RefSeq" id="WP_075361517.1">
    <property type="nucleotide sequence ID" value="NZ_MPDM01000004.1"/>
</dbReference>
<evidence type="ECO:0000256" key="2">
    <source>
        <dbReference type="PROSITE-ProRule" id="PRU00335"/>
    </source>
</evidence>
<dbReference type="Pfam" id="PF00440">
    <property type="entry name" value="TetR_N"/>
    <property type="match status" value="1"/>
</dbReference>
<dbReference type="PANTHER" id="PTHR43479:SF11">
    <property type="entry name" value="ACREF_ENVCD OPERON REPRESSOR-RELATED"/>
    <property type="match status" value="1"/>
</dbReference>
<comment type="caution">
    <text evidence="4">The sequence shown here is derived from an EMBL/GenBank/DDBJ whole genome shotgun (WGS) entry which is preliminary data.</text>
</comment>
<gene>
    <name evidence="4" type="ORF">BM477_04645</name>
</gene>
<dbReference type="Proteomes" id="UP000186465">
    <property type="component" value="Unassembled WGS sequence"/>
</dbReference>
<evidence type="ECO:0000313" key="4">
    <source>
        <dbReference type="EMBL" id="OKL49277.1"/>
    </source>
</evidence>
<evidence type="ECO:0000313" key="5">
    <source>
        <dbReference type="Proteomes" id="UP000186465"/>
    </source>
</evidence>
<dbReference type="Gene3D" id="1.10.357.10">
    <property type="entry name" value="Tetracycline Repressor, domain 2"/>
    <property type="match status" value="1"/>
</dbReference>
<protein>
    <recommendedName>
        <fullName evidence="3">HTH tetR-type domain-containing protein</fullName>
    </recommendedName>
</protein>
<evidence type="ECO:0000256" key="1">
    <source>
        <dbReference type="ARBA" id="ARBA00023125"/>
    </source>
</evidence>
<dbReference type="SUPFAM" id="SSF46689">
    <property type="entry name" value="Homeodomain-like"/>
    <property type="match status" value="1"/>
</dbReference>
<reference evidence="5" key="1">
    <citation type="submission" date="2016-11" db="EMBL/GenBank/DDBJ databases">
        <title>Actinomyces gypaetusis sp. nov. isolated from Gypaetus barbatus in Qinghai Tibet Plateau China.</title>
        <authorList>
            <person name="Meng X."/>
        </authorList>
    </citation>
    <scope>NUCLEOTIDE SEQUENCE [LARGE SCALE GENOMIC DNA]</scope>
    <source>
        <strain evidence="5">DSM 15383</strain>
    </source>
</reference>
<dbReference type="InterPro" id="IPR001647">
    <property type="entry name" value="HTH_TetR"/>
</dbReference>
<dbReference type="EMBL" id="MPDM01000004">
    <property type="protein sequence ID" value="OKL49277.1"/>
    <property type="molecule type" value="Genomic_DNA"/>
</dbReference>